<dbReference type="EMBL" id="JAGYPJ010000001">
    <property type="protein sequence ID" value="MBS4199863.1"/>
    <property type="molecule type" value="Genomic_DNA"/>
</dbReference>
<accession>A0A942YJZ4</accession>
<dbReference type="InterPro" id="IPR036237">
    <property type="entry name" value="Xyl_isomerase-like_sf"/>
</dbReference>
<organism evidence="2 3">
    <name type="scientific">Lederbergia citrisecunda</name>
    <dbReference type="NCBI Taxonomy" id="2833583"/>
    <lineage>
        <taxon>Bacteria</taxon>
        <taxon>Bacillati</taxon>
        <taxon>Bacillota</taxon>
        <taxon>Bacilli</taxon>
        <taxon>Bacillales</taxon>
        <taxon>Bacillaceae</taxon>
        <taxon>Lederbergia</taxon>
    </lineage>
</organism>
<dbReference type="PANTHER" id="PTHR12110">
    <property type="entry name" value="HYDROXYPYRUVATE ISOMERASE"/>
    <property type="match status" value="1"/>
</dbReference>
<proteinExistence type="predicted"/>
<dbReference type="InterPro" id="IPR050312">
    <property type="entry name" value="IolE/XylAMocC-like"/>
</dbReference>
<comment type="caution">
    <text evidence="2">The sequence shown here is derived from an EMBL/GenBank/DDBJ whole genome shotgun (WGS) entry which is preliminary data.</text>
</comment>
<keyword evidence="3" id="KW-1185">Reference proteome</keyword>
<feature type="domain" description="Xylose isomerase-like TIM barrel" evidence="1">
    <location>
        <begin position="22"/>
        <end position="255"/>
    </location>
</feature>
<evidence type="ECO:0000313" key="3">
    <source>
        <dbReference type="Proteomes" id="UP000682713"/>
    </source>
</evidence>
<evidence type="ECO:0000259" key="1">
    <source>
        <dbReference type="Pfam" id="PF01261"/>
    </source>
</evidence>
<dbReference type="Pfam" id="PF01261">
    <property type="entry name" value="AP_endonuc_2"/>
    <property type="match status" value="1"/>
</dbReference>
<sequence length="282" mass="31117">MIKGLSTAGLGHVKNLEELIILASENGFGSVDTSGQELRDFAEEKGLENAKAFLNEHEVTIGSIGLPLEWRHSEEQFKEGLSTLLEDAKIASEFGCTSCCTYVLPATDYNAAHFMALVTKRLRLCAQILNEYGISLGLEFVGPHHLRTAWKNPFIWEMKDTLDWIDAIGEPNVGLLLDSYHWYTIGGTIEELAALRPEQITHVHLNDAKDVPLEEVLDNDRLYPGEGIIDLVGFLKTLDQIGYKGSVAQEILTKEPLTEAANSLAEKSGKAYAKVYAAAELQ</sequence>
<keyword evidence="2" id="KW-0413">Isomerase</keyword>
<protein>
    <submittedName>
        <fullName evidence="2">Sugar phosphate isomerase/epimerase</fullName>
    </submittedName>
</protein>
<name>A0A942YJZ4_9BACI</name>
<gene>
    <name evidence="2" type="ORF">KHA93_09355</name>
</gene>
<evidence type="ECO:0000313" key="2">
    <source>
        <dbReference type="EMBL" id="MBS4199863.1"/>
    </source>
</evidence>
<dbReference type="InterPro" id="IPR013022">
    <property type="entry name" value="Xyl_isomerase-like_TIM-brl"/>
</dbReference>
<dbReference type="GO" id="GO:0016853">
    <property type="term" value="F:isomerase activity"/>
    <property type="evidence" value="ECO:0007669"/>
    <property type="project" value="UniProtKB-KW"/>
</dbReference>
<dbReference type="AlphaFoldDB" id="A0A942YJZ4"/>
<dbReference type="SUPFAM" id="SSF51658">
    <property type="entry name" value="Xylose isomerase-like"/>
    <property type="match status" value="1"/>
</dbReference>
<reference evidence="2 3" key="1">
    <citation type="submission" date="2021-05" db="EMBL/GenBank/DDBJ databases">
        <title>Novel Bacillus species.</title>
        <authorList>
            <person name="Liu G."/>
        </authorList>
    </citation>
    <scope>NUCLEOTIDE SEQUENCE [LARGE SCALE GENOMIC DNA]</scope>
    <source>
        <strain evidence="2 3">FJAT-49732</strain>
    </source>
</reference>
<dbReference type="RefSeq" id="WP_213110498.1">
    <property type="nucleotide sequence ID" value="NZ_JAGYPJ010000001.1"/>
</dbReference>
<dbReference type="Gene3D" id="3.20.20.150">
    <property type="entry name" value="Divalent-metal-dependent TIM barrel enzymes"/>
    <property type="match status" value="1"/>
</dbReference>
<dbReference type="Proteomes" id="UP000682713">
    <property type="component" value="Unassembled WGS sequence"/>
</dbReference>
<dbReference type="PANTHER" id="PTHR12110:SF21">
    <property type="entry name" value="XYLOSE ISOMERASE-LIKE TIM BARREL DOMAIN-CONTAINING PROTEIN"/>
    <property type="match status" value="1"/>
</dbReference>